<keyword evidence="2" id="KW-1185">Reference proteome</keyword>
<dbReference type="Gramene" id="RZC72850">
    <property type="protein sequence ID" value="RZC72850"/>
    <property type="gene ID" value="C5167_048331"/>
</dbReference>
<proteinExistence type="predicted"/>
<organism evidence="1 2">
    <name type="scientific">Papaver somniferum</name>
    <name type="common">Opium poppy</name>
    <dbReference type="NCBI Taxonomy" id="3469"/>
    <lineage>
        <taxon>Eukaryota</taxon>
        <taxon>Viridiplantae</taxon>
        <taxon>Streptophyta</taxon>
        <taxon>Embryophyta</taxon>
        <taxon>Tracheophyta</taxon>
        <taxon>Spermatophyta</taxon>
        <taxon>Magnoliopsida</taxon>
        <taxon>Ranunculales</taxon>
        <taxon>Papaveraceae</taxon>
        <taxon>Papaveroideae</taxon>
        <taxon>Papaver</taxon>
    </lineage>
</organism>
<reference evidence="1 2" key="1">
    <citation type="journal article" date="2018" name="Science">
        <title>The opium poppy genome and morphinan production.</title>
        <authorList>
            <person name="Guo L."/>
            <person name="Winzer T."/>
            <person name="Yang X."/>
            <person name="Li Y."/>
            <person name="Ning Z."/>
            <person name="He Z."/>
            <person name="Teodor R."/>
            <person name="Lu Y."/>
            <person name="Bowser T.A."/>
            <person name="Graham I.A."/>
            <person name="Ye K."/>
        </authorList>
    </citation>
    <scope>NUCLEOTIDE SEQUENCE [LARGE SCALE GENOMIC DNA]</scope>
    <source>
        <strain evidence="2">cv. HN1</strain>
        <tissue evidence="1">Leaves</tissue>
    </source>
</reference>
<dbReference type="EMBL" id="CM010722">
    <property type="protein sequence ID" value="RZC72850.1"/>
    <property type="molecule type" value="Genomic_DNA"/>
</dbReference>
<dbReference type="Proteomes" id="UP000316621">
    <property type="component" value="Chromosome 8"/>
</dbReference>
<dbReference type="AlphaFoldDB" id="A0A4Y7KKK4"/>
<accession>A0A4Y7KKK4</accession>
<name>A0A4Y7KKK4_PAPSO</name>
<gene>
    <name evidence="1" type="ORF">C5167_048331</name>
</gene>
<sequence>MVLEGKRTKPIKMGSANLSLVWVPQELKGRSRKLNQSVVKAGAHSFRHANLNCALSSENIDHLFTLHISVIWN</sequence>
<evidence type="ECO:0000313" key="2">
    <source>
        <dbReference type="Proteomes" id="UP000316621"/>
    </source>
</evidence>
<evidence type="ECO:0000313" key="1">
    <source>
        <dbReference type="EMBL" id="RZC72850.1"/>
    </source>
</evidence>
<protein>
    <submittedName>
        <fullName evidence="1">Uncharacterized protein</fullName>
    </submittedName>
</protein>